<keyword evidence="5" id="KW-0812">Transmembrane</keyword>
<evidence type="ECO:0000313" key="12">
    <source>
        <dbReference type="Proteomes" id="UP000326759"/>
    </source>
</evidence>
<keyword evidence="12" id="KW-1185">Reference proteome</keyword>
<evidence type="ECO:0000256" key="1">
    <source>
        <dbReference type="ARBA" id="ARBA00004389"/>
    </source>
</evidence>
<dbReference type="PANTHER" id="PTHR28650">
    <property type="entry name" value="PHOSPHATIDYLINOSITOL-GLYCAN BIOSYNTHESIS CLASS X PROTEIN"/>
    <property type="match status" value="1"/>
</dbReference>
<evidence type="ECO:0000256" key="9">
    <source>
        <dbReference type="ARBA" id="ARBA00023180"/>
    </source>
</evidence>
<evidence type="ECO:0000256" key="3">
    <source>
        <dbReference type="ARBA" id="ARBA00010345"/>
    </source>
</evidence>
<dbReference type="GO" id="GO:0006506">
    <property type="term" value="P:GPI anchor biosynthetic process"/>
    <property type="evidence" value="ECO:0007669"/>
    <property type="project" value="UniProtKB-UniPathway"/>
</dbReference>
<comment type="similarity">
    <text evidence="3 10">Belongs to the PIGX family.</text>
</comment>
<reference evidence="11 12" key="1">
    <citation type="journal article" date="2019" name="PLoS Biol.">
        <title>Sex chromosomes control vertical transmission of feminizing Wolbachia symbionts in an isopod.</title>
        <authorList>
            <person name="Becking T."/>
            <person name="Chebbi M.A."/>
            <person name="Giraud I."/>
            <person name="Moumen B."/>
            <person name="Laverre T."/>
            <person name="Caubet Y."/>
            <person name="Peccoud J."/>
            <person name="Gilbert C."/>
            <person name="Cordaux R."/>
        </authorList>
    </citation>
    <scope>NUCLEOTIDE SEQUENCE [LARGE SCALE GENOMIC DNA]</scope>
    <source>
        <strain evidence="11">ANa2</strain>
        <tissue evidence="11">Whole body excluding digestive tract and cuticle</tissue>
    </source>
</reference>
<evidence type="ECO:0000313" key="11">
    <source>
        <dbReference type="EMBL" id="KAB7501626.1"/>
    </source>
</evidence>
<comment type="subcellular location">
    <subcellularLocation>
        <location evidence="1 10">Endoplasmic reticulum membrane</location>
        <topology evidence="1 10">Single-pass membrane protein</topology>
    </subcellularLocation>
</comment>
<keyword evidence="6 10" id="KW-0256">Endoplasmic reticulum</keyword>
<dbReference type="InterPro" id="IPR013233">
    <property type="entry name" value="PIG-X/PBN1"/>
</dbReference>
<gene>
    <name evidence="11" type="primary">PIGX</name>
    <name evidence="11" type="ORF">Anas_12784</name>
</gene>
<dbReference type="AlphaFoldDB" id="A0A5N5T523"/>
<keyword evidence="10" id="KW-0732">Signal</keyword>
<evidence type="ECO:0000256" key="2">
    <source>
        <dbReference type="ARBA" id="ARBA00004687"/>
    </source>
</evidence>
<keyword evidence="8" id="KW-0472">Membrane</keyword>
<dbReference type="Pfam" id="PF08320">
    <property type="entry name" value="PIG-X"/>
    <property type="match status" value="1"/>
</dbReference>
<keyword evidence="7" id="KW-1133">Transmembrane helix</keyword>
<evidence type="ECO:0000256" key="4">
    <source>
        <dbReference type="ARBA" id="ARBA00022502"/>
    </source>
</evidence>
<dbReference type="PANTHER" id="PTHR28650:SF1">
    <property type="entry name" value="PHOSPHATIDYLINOSITOL-GLYCAN BIOSYNTHESIS CLASS X PROTEIN"/>
    <property type="match status" value="1"/>
</dbReference>
<dbReference type="EMBL" id="SEYY01010040">
    <property type="protein sequence ID" value="KAB7501626.1"/>
    <property type="molecule type" value="Genomic_DNA"/>
</dbReference>
<dbReference type="InterPro" id="IPR040039">
    <property type="entry name" value="PIGX"/>
</dbReference>
<dbReference type="GO" id="GO:0005789">
    <property type="term" value="C:endoplasmic reticulum membrane"/>
    <property type="evidence" value="ECO:0007669"/>
    <property type="project" value="UniProtKB-SubCell"/>
</dbReference>
<evidence type="ECO:0000256" key="8">
    <source>
        <dbReference type="ARBA" id="ARBA00023136"/>
    </source>
</evidence>
<proteinExistence type="inferred from homology"/>
<protein>
    <recommendedName>
        <fullName evidence="10">Phosphatidylinositol-glycan biosynthesis class X protein</fullName>
    </recommendedName>
</protein>
<evidence type="ECO:0000256" key="5">
    <source>
        <dbReference type="ARBA" id="ARBA00022692"/>
    </source>
</evidence>
<evidence type="ECO:0000256" key="6">
    <source>
        <dbReference type="ARBA" id="ARBA00022824"/>
    </source>
</evidence>
<dbReference type="Proteomes" id="UP000326759">
    <property type="component" value="Unassembled WGS sequence"/>
</dbReference>
<evidence type="ECO:0000256" key="7">
    <source>
        <dbReference type="ARBA" id="ARBA00022989"/>
    </source>
</evidence>
<keyword evidence="4 10" id="KW-0337">GPI-anchor biosynthesis</keyword>
<sequence>MKPTSLLFIFLNLLCNQEIYALDEVCSVIRRTNVQVERELTGNGFHRKLHTSLVISTPVNLESCHVLVKEIIPSGAYCDPNELNFWKEFGGPSFFIPQFVNVEAPQQLSPKIQSYFFTIPKLIKPSVWHSNISGSRTYALSQGSREKLEERIAFPHPSIYLFCETEILDDACVPLAHLEPCPPSGVQQCDWIPINTFSTSDWVEARIPVGNADLIDTVLLTTTTVTFGATLLLLVSIVRNTQNPYLFNRKLYRLVNILILYENL</sequence>
<feature type="signal peptide" evidence="10">
    <location>
        <begin position="1"/>
        <end position="21"/>
    </location>
</feature>
<organism evidence="11 12">
    <name type="scientific">Armadillidium nasatum</name>
    <dbReference type="NCBI Taxonomy" id="96803"/>
    <lineage>
        <taxon>Eukaryota</taxon>
        <taxon>Metazoa</taxon>
        <taxon>Ecdysozoa</taxon>
        <taxon>Arthropoda</taxon>
        <taxon>Crustacea</taxon>
        <taxon>Multicrustacea</taxon>
        <taxon>Malacostraca</taxon>
        <taxon>Eumalacostraca</taxon>
        <taxon>Peracarida</taxon>
        <taxon>Isopoda</taxon>
        <taxon>Oniscidea</taxon>
        <taxon>Crinocheta</taxon>
        <taxon>Armadillidiidae</taxon>
        <taxon>Armadillidium</taxon>
    </lineage>
</organism>
<dbReference type="OrthoDB" id="5546453at2759"/>
<comment type="pathway">
    <text evidence="2 10">Glycolipid biosynthesis; glycosylphosphatidylinositol-anchor biosynthesis.</text>
</comment>
<dbReference type="UniPathway" id="UPA00196"/>
<keyword evidence="9" id="KW-0325">Glycoprotein</keyword>
<evidence type="ECO:0000256" key="10">
    <source>
        <dbReference type="RuleBase" id="RU366056"/>
    </source>
</evidence>
<feature type="chain" id="PRO_5025098200" description="Phosphatidylinositol-glycan biosynthesis class X protein" evidence="10">
    <location>
        <begin position="22"/>
        <end position="264"/>
    </location>
</feature>
<comment type="caution">
    <text evidence="11">The sequence shown here is derived from an EMBL/GenBank/DDBJ whole genome shotgun (WGS) entry which is preliminary data.</text>
</comment>
<accession>A0A5N5T523</accession>
<name>A0A5N5T523_9CRUS</name>
<comment type="function">
    <text evidence="10">Stabilizing subunit of the glycosylphosphatidylinositol-mannosyltransferase I complex which catalyzes the transfer of the first mannose, via an alpha-1,4 bond from a dolichol-phosphate-mannose (Dol-P-Man) to the glucosaminyl acyl phosphatidylinositol (GlcN-(acyl)PI) intermediate to generate alpha-D-Man-(1-&gt;4)-alpha-D-GlcN-(1-&gt;6)-(1-radyl,2-acyl-sn-glycero-3-phospho)-2-acyl-inositol and participates in the sixth step of the glycosylphosphatidylinositol-anchor biosynthesis. Probably acts by stabilizing the mannosyltransferase PIGM.</text>
</comment>